<name>A0AC60PJ83_IXOPE</name>
<organism evidence="1 2">
    <name type="scientific">Ixodes persulcatus</name>
    <name type="common">Taiga tick</name>
    <dbReference type="NCBI Taxonomy" id="34615"/>
    <lineage>
        <taxon>Eukaryota</taxon>
        <taxon>Metazoa</taxon>
        <taxon>Ecdysozoa</taxon>
        <taxon>Arthropoda</taxon>
        <taxon>Chelicerata</taxon>
        <taxon>Arachnida</taxon>
        <taxon>Acari</taxon>
        <taxon>Parasitiformes</taxon>
        <taxon>Ixodida</taxon>
        <taxon>Ixodoidea</taxon>
        <taxon>Ixodidae</taxon>
        <taxon>Ixodinae</taxon>
        <taxon>Ixodes</taxon>
    </lineage>
</organism>
<comment type="caution">
    <text evidence="1">The sequence shown here is derived from an EMBL/GenBank/DDBJ whole genome shotgun (WGS) entry which is preliminary data.</text>
</comment>
<dbReference type="EMBL" id="JABSTQ010010455">
    <property type="protein sequence ID" value="KAG0420908.1"/>
    <property type="molecule type" value="Genomic_DNA"/>
</dbReference>
<evidence type="ECO:0000313" key="1">
    <source>
        <dbReference type="EMBL" id="KAG0420908.1"/>
    </source>
</evidence>
<evidence type="ECO:0000313" key="2">
    <source>
        <dbReference type="Proteomes" id="UP000805193"/>
    </source>
</evidence>
<keyword evidence="2" id="KW-1185">Reference proteome</keyword>
<gene>
    <name evidence="1" type="ORF">HPB47_003185</name>
</gene>
<dbReference type="Proteomes" id="UP000805193">
    <property type="component" value="Unassembled WGS sequence"/>
</dbReference>
<reference evidence="1 2" key="1">
    <citation type="journal article" date="2020" name="Cell">
        <title>Large-Scale Comparative Analyses of Tick Genomes Elucidate Their Genetic Diversity and Vector Capacities.</title>
        <authorList>
            <consortium name="Tick Genome and Microbiome Consortium (TIGMIC)"/>
            <person name="Jia N."/>
            <person name="Wang J."/>
            <person name="Shi W."/>
            <person name="Du L."/>
            <person name="Sun Y."/>
            <person name="Zhan W."/>
            <person name="Jiang J.F."/>
            <person name="Wang Q."/>
            <person name="Zhang B."/>
            <person name="Ji P."/>
            <person name="Bell-Sakyi L."/>
            <person name="Cui X.M."/>
            <person name="Yuan T.T."/>
            <person name="Jiang B.G."/>
            <person name="Yang W.F."/>
            <person name="Lam T.T."/>
            <person name="Chang Q.C."/>
            <person name="Ding S.J."/>
            <person name="Wang X.J."/>
            <person name="Zhu J.G."/>
            <person name="Ruan X.D."/>
            <person name="Zhao L."/>
            <person name="Wei J.T."/>
            <person name="Ye R.Z."/>
            <person name="Que T.C."/>
            <person name="Du C.H."/>
            <person name="Zhou Y.H."/>
            <person name="Cheng J.X."/>
            <person name="Dai P.F."/>
            <person name="Guo W.B."/>
            <person name="Han X.H."/>
            <person name="Huang E.J."/>
            <person name="Li L.F."/>
            <person name="Wei W."/>
            <person name="Gao Y.C."/>
            <person name="Liu J.Z."/>
            <person name="Shao H.Z."/>
            <person name="Wang X."/>
            <person name="Wang C.C."/>
            <person name="Yang T.C."/>
            <person name="Huo Q.B."/>
            <person name="Li W."/>
            <person name="Chen H.Y."/>
            <person name="Chen S.E."/>
            <person name="Zhou L.G."/>
            <person name="Ni X.B."/>
            <person name="Tian J.H."/>
            <person name="Sheng Y."/>
            <person name="Liu T."/>
            <person name="Pan Y.S."/>
            <person name="Xia L.Y."/>
            <person name="Li J."/>
            <person name="Zhao F."/>
            <person name="Cao W.C."/>
        </authorList>
    </citation>
    <scope>NUCLEOTIDE SEQUENCE [LARGE SCALE GENOMIC DNA]</scope>
    <source>
        <strain evidence="1">Iper-2018</strain>
    </source>
</reference>
<protein>
    <submittedName>
        <fullName evidence="1">Uncharacterized protein</fullName>
    </submittedName>
</protein>
<proteinExistence type="predicted"/>
<feature type="non-terminal residue" evidence="1">
    <location>
        <position position="1"/>
    </location>
</feature>
<sequence length="79" mass="8367">DQDEALLPGLPPHQSASQLGQGRACPPFRAQLLCDHRRQLTKHAGDPRGVCAHGAVGPALAASGSRLAAWTSRCRCSER</sequence>
<accession>A0AC60PJ83</accession>
<feature type="non-terminal residue" evidence="1">
    <location>
        <position position="79"/>
    </location>
</feature>